<dbReference type="EMBL" id="JANBUJ010003681">
    <property type="protein sequence ID" value="KAJ2759803.1"/>
    <property type="molecule type" value="Genomic_DNA"/>
</dbReference>
<feature type="non-terminal residue" evidence="1">
    <location>
        <position position="352"/>
    </location>
</feature>
<gene>
    <name evidence="1" type="ORF">IWQ57_006462</name>
</gene>
<evidence type="ECO:0000313" key="1">
    <source>
        <dbReference type="EMBL" id="KAJ2759803.1"/>
    </source>
</evidence>
<name>A0ACC1JJT8_9FUNG</name>
<comment type="caution">
    <text evidence="1">The sequence shown here is derived from an EMBL/GenBank/DDBJ whole genome shotgun (WGS) entry which is preliminary data.</text>
</comment>
<evidence type="ECO:0000313" key="2">
    <source>
        <dbReference type="Proteomes" id="UP001140234"/>
    </source>
</evidence>
<protein>
    <submittedName>
        <fullName evidence="1">Uncharacterized protein</fullName>
    </submittedName>
</protein>
<feature type="non-terminal residue" evidence="1">
    <location>
        <position position="1"/>
    </location>
</feature>
<dbReference type="Proteomes" id="UP001140234">
    <property type="component" value="Unassembled WGS sequence"/>
</dbReference>
<sequence>LICRGAIRSRRQLEEALRSSESARGPDADGSDAFQWKYAAWSPAVADKLASELGPGNNRGGGGGSLAAANASRPSLVALERLAGWPTVFPDDLDAYREGVLNASGWSGDAEKHRAEIAPWVWHHRGRADELRAQLLLAGSGSGGGREAALAEAAARGIALDTGARARAAFVVLIRNRELDDFLRTLRQLEARFNRRFHYPYVFLNDEPFSDEFMQLVAASTTSNVTFGLIPRDHWSMPAAVDPELARQARERMEANHVVYGKSLSYRHMCRFNSGFFYKHPLLRDVDWYWRVEPGVDFYCDLDYDPFLFMQEQGKVYSFVIALKELHATIPTLWRHTLDYMQANNVTSDWMS</sequence>
<keyword evidence="2" id="KW-1185">Reference proteome</keyword>
<proteinExistence type="predicted"/>
<organism evidence="1 2">
    <name type="scientific">Coemansia nantahalensis</name>
    <dbReference type="NCBI Taxonomy" id="2789366"/>
    <lineage>
        <taxon>Eukaryota</taxon>
        <taxon>Fungi</taxon>
        <taxon>Fungi incertae sedis</taxon>
        <taxon>Zoopagomycota</taxon>
        <taxon>Kickxellomycotina</taxon>
        <taxon>Kickxellomycetes</taxon>
        <taxon>Kickxellales</taxon>
        <taxon>Kickxellaceae</taxon>
        <taxon>Coemansia</taxon>
    </lineage>
</organism>
<reference evidence="1" key="1">
    <citation type="submission" date="2022-07" db="EMBL/GenBank/DDBJ databases">
        <title>Phylogenomic reconstructions and comparative analyses of Kickxellomycotina fungi.</title>
        <authorList>
            <person name="Reynolds N.K."/>
            <person name="Stajich J.E."/>
            <person name="Barry K."/>
            <person name="Grigoriev I.V."/>
            <person name="Crous P."/>
            <person name="Smith M.E."/>
        </authorList>
    </citation>
    <scope>NUCLEOTIDE SEQUENCE</scope>
    <source>
        <strain evidence="1">CBS 109366</strain>
    </source>
</reference>
<accession>A0ACC1JJT8</accession>